<evidence type="ECO:0000256" key="1">
    <source>
        <dbReference type="SAM" id="MobiDB-lite"/>
    </source>
</evidence>
<dbReference type="PANTHER" id="PTHR15503">
    <property type="entry name" value="LDOC1 RELATED"/>
    <property type="match status" value="1"/>
</dbReference>
<reference evidence="3" key="1">
    <citation type="journal article" date="2019" name="Sci. Rep.">
        <title>Draft genome of Tanacetum cinerariifolium, the natural source of mosquito coil.</title>
        <authorList>
            <person name="Yamashiro T."/>
            <person name="Shiraishi A."/>
            <person name="Satake H."/>
            <person name="Nakayama K."/>
        </authorList>
    </citation>
    <scope>NUCLEOTIDE SEQUENCE</scope>
</reference>
<dbReference type="EMBL" id="BKCJ010006412">
    <property type="protein sequence ID" value="GEU72017.1"/>
    <property type="molecule type" value="Genomic_DNA"/>
</dbReference>
<dbReference type="InterPro" id="IPR043502">
    <property type="entry name" value="DNA/RNA_pol_sf"/>
</dbReference>
<protein>
    <recommendedName>
        <fullName evidence="2">Retrotransposon gag domain-containing protein</fullName>
    </recommendedName>
</protein>
<name>A0A6L2MFD8_TANCI</name>
<organism evidence="3">
    <name type="scientific">Tanacetum cinerariifolium</name>
    <name type="common">Dalmatian daisy</name>
    <name type="synonym">Chrysanthemum cinerariifolium</name>
    <dbReference type="NCBI Taxonomy" id="118510"/>
    <lineage>
        <taxon>Eukaryota</taxon>
        <taxon>Viridiplantae</taxon>
        <taxon>Streptophyta</taxon>
        <taxon>Embryophyta</taxon>
        <taxon>Tracheophyta</taxon>
        <taxon>Spermatophyta</taxon>
        <taxon>Magnoliopsida</taxon>
        <taxon>eudicotyledons</taxon>
        <taxon>Gunneridae</taxon>
        <taxon>Pentapetalae</taxon>
        <taxon>asterids</taxon>
        <taxon>campanulids</taxon>
        <taxon>Asterales</taxon>
        <taxon>Asteraceae</taxon>
        <taxon>Asteroideae</taxon>
        <taxon>Anthemideae</taxon>
        <taxon>Anthemidinae</taxon>
        <taxon>Tanacetum</taxon>
    </lineage>
</organism>
<feature type="compositionally biased region" description="Low complexity" evidence="1">
    <location>
        <begin position="8"/>
        <end position="23"/>
    </location>
</feature>
<dbReference type="InterPro" id="IPR021109">
    <property type="entry name" value="Peptidase_aspartic_dom_sf"/>
</dbReference>
<dbReference type="SUPFAM" id="SSF56672">
    <property type="entry name" value="DNA/RNA polymerases"/>
    <property type="match status" value="1"/>
</dbReference>
<dbReference type="SUPFAM" id="SSF50630">
    <property type="entry name" value="Acid proteases"/>
    <property type="match status" value="1"/>
</dbReference>
<accession>A0A6L2MFD8</accession>
<dbReference type="Pfam" id="PF03732">
    <property type="entry name" value="Retrotrans_gag"/>
    <property type="match status" value="1"/>
</dbReference>
<evidence type="ECO:0000313" key="3">
    <source>
        <dbReference type="EMBL" id="GEU72017.1"/>
    </source>
</evidence>
<gene>
    <name evidence="3" type="ORF">Tci_043995</name>
</gene>
<dbReference type="CDD" id="cd00303">
    <property type="entry name" value="retropepsin_like"/>
    <property type="match status" value="1"/>
</dbReference>
<evidence type="ECO:0000259" key="2">
    <source>
        <dbReference type="Pfam" id="PF03732"/>
    </source>
</evidence>
<dbReference type="InterPro" id="IPR005162">
    <property type="entry name" value="Retrotrans_gag_dom"/>
</dbReference>
<dbReference type="InterPro" id="IPR032567">
    <property type="entry name" value="RTL1-rel"/>
</dbReference>
<feature type="region of interest" description="Disordered" evidence="1">
    <location>
        <begin position="185"/>
        <end position="207"/>
    </location>
</feature>
<feature type="compositionally biased region" description="Basic and acidic residues" evidence="1">
    <location>
        <begin position="185"/>
        <end position="195"/>
    </location>
</feature>
<dbReference type="Gene3D" id="2.40.70.10">
    <property type="entry name" value="Acid Proteases"/>
    <property type="match status" value="1"/>
</dbReference>
<feature type="region of interest" description="Disordered" evidence="1">
    <location>
        <begin position="1"/>
        <end position="23"/>
    </location>
</feature>
<dbReference type="PANTHER" id="PTHR15503:SF45">
    <property type="entry name" value="RNA-DIRECTED DNA POLYMERASE HOMOLOG"/>
    <property type="match status" value="1"/>
</dbReference>
<dbReference type="Gene3D" id="3.10.10.10">
    <property type="entry name" value="HIV Type 1 Reverse Transcriptase, subunit A, domain 1"/>
    <property type="match status" value="1"/>
</dbReference>
<dbReference type="AlphaFoldDB" id="A0A6L2MFD8"/>
<sequence>MEPKRTTRSTPVVTTPTSETTTSVTNAQLQAMIDQVVTAALAARDANMNGDDSHTSGMGNALTWWNSNVKTTTPEAAHAMPWRILKKMMTDKYCPRGEIKKLESEMWNLKVKGTDVVAYSQRFQELALMCDRTFSKEKDKVERYVDGLPDTIHGSVMETKPKTMQDAIEFATELMNKKINTWAERQADNKRKSDDTTPNNHQNQTRDKTLEELMLQGMVIREHTKGLDLNVPNAKVYAVSKAGANPDNNIVTGTFLLNKHYASSLFDTDADRSFVSTAFSSRIIITPTALDHDCNVELAEGRIVRLKTIIRGCTLNFLNHPFNIGLILIELSSFDVIIGMDWLAKYHAVIICAEKIVRIPFGDEILIVRVFPEDLLGIPPTRQVEFQIDLVPGAARVARAPYRLASSEMKELSKQLQELTDKGFIRPSSSYNTPYFWVIDAVNKFAMYLLYFTRLL</sequence>
<feature type="domain" description="Retrotransposon gag" evidence="2">
    <location>
        <begin position="59"/>
        <end position="149"/>
    </location>
</feature>
<dbReference type="Pfam" id="PF08284">
    <property type="entry name" value="RVP_2"/>
    <property type="match status" value="1"/>
</dbReference>
<proteinExistence type="predicted"/>
<comment type="caution">
    <text evidence="3">The sequence shown here is derived from an EMBL/GenBank/DDBJ whole genome shotgun (WGS) entry which is preliminary data.</text>
</comment>